<name>A0A1J5T392_9ZZZZ</name>
<dbReference type="NCBIfam" id="TIGR00738">
    <property type="entry name" value="rrf2_super"/>
    <property type="match status" value="1"/>
</dbReference>
<organism evidence="2">
    <name type="scientific">mine drainage metagenome</name>
    <dbReference type="NCBI Taxonomy" id="410659"/>
    <lineage>
        <taxon>unclassified sequences</taxon>
        <taxon>metagenomes</taxon>
        <taxon>ecological metagenomes</taxon>
    </lineage>
</organism>
<dbReference type="Gene3D" id="1.10.10.10">
    <property type="entry name" value="Winged helix-like DNA-binding domain superfamily/Winged helix DNA-binding domain"/>
    <property type="match status" value="1"/>
</dbReference>
<gene>
    <name evidence="2" type="primary">nsrR_2</name>
    <name evidence="2" type="ORF">GALL_36600</name>
</gene>
<sequence length="165" mass="18388">MKLTQYSDLGLRLMMYLAHRYGEPVTIQEVSDRFAVSKNHMVKISHQLTQSGLIESTRGRNGGVSLALPPSSICVEQILRATEDNFDLVECFTAAQNHCVMSDACKLSGVLDTALAAFFSVLRETTLADLVKNKKAIEKTLLPLPKEVIFSSRTPTRRKHADTRH</sequence>
<dbReference type="PROSITE" id="PS01332">
    <property type="entry name" value="HTH_RRF2_1"/>
    <property type="match status" value="1"/>
</dbReference>
<keyword evidence="1" id="KW-0238">DNA-binding</keyword>
<protein>
    <submittedName>
        <fullName evidence="2">HTH-type transcriptional repressor NsrR</fullName>
    </submittedName>
</protein>
<evidence type="ECO:0000313" key="2">
    <source>
        <dbReference type="EMBL" id="OIR15338.1"/>
    </source>
</evidence>
<dbReference type="PROSITE" id="PS51197">
    <property type="entry name" value="HTH_RRF2_2"/>
    <property type="match status" value="1"/>
</dbReference>
<dbReference type="InterPro" id="IPR036388">
    <property type="entry name" value="WH-like_DNA-bd_sf"/>
</dbReference>
<dbReference type="InterPro" id="IPR030489">
    <property type="entry name" value="TR_Rrf2-type_CS"/>
</dbReference>
<dbReference type="GO" id="GO:0003677">
    <property type="term" value="F:DNA binding"/>
    <property type="evidence" value="ECO:0007669"/>
    <property type="project" value="UniProtKB-KW"/>
</dbReference>
<dbReference type="InterPro" id="IPR000944">
    <property type="entry name" value="Tscrpt_reg_Rrf2"/>
</dbReference>
<comment type="caution">
    <text evidence="2">The sequence shown here is derived from an EMBL/GenBank/DDBJ whole genome shotgun (WGS) entry which is preliminary data.</text>
</comment>
<dbReference type="GO" id="GO:0005829">
    <property type="term" value="C:cytosol"/>
    <property type="evidence" value="ECO:0007669"/>
    <property type="project" value="TreeGrafter"/>
</dbReference>
<proteinExistence type="predicted"/>
<dbReference type="EMBL" id="MLJW01000009">
    <property type="protein sequence ID" value="OIR15338.1"/>
    <property type="molecule type" value="Genomic_DNA"/>
</dbReference>
<dbReference type="PANTHER" id="PTHR33221">
    <property type="entry name" value="WINGED HELIX-TURN-HELIX TRANSCRIPTIONAL REGULATOR, RRF2 FAMILY"/>
    <property type="match status" value="1"/>
</dbReference>
<dbReference type="PANTHER" id="PTHR33221:SF4">
    <property type="entry name" value="HTH-TYPE TRANSCRIPTIONAL REPRESSOR NSRR"/>
    <property type="match status" value="1"/>
</dbReference>
<dbReference type="Pfam" id="PF02082">
    <property type="entry name" value="Rrf2"/>
    <property type="match status" value="1"/>
</dbReference>
<accession>A0A1J5T392</accession>
<dbReference type="SUPFAM" id="SSF46785">
    <property type="entry name" value="Winged helix' DNA-binding domain"/>
    <property type="match status" value="1"/>
</dbReference>
<reference evidence="2" key="1">
    <citation type="submission" date="2016-10" db="EMBL/GenBank/DDBJ databases">
        <title>Sequence of Gallionella enrichment culture.</title>
        <authorList>
            <person name="Poehlein A."/>
            <person name="Muehling M."/>
            <person name="Daniel R."/>
        </authorList>
    </citation>
    <scope>NUCLEOTIDE SEQUENCE</scope>
</reference>
<dbReference type="InterPro" id="IPR036390">
    <property type="entry name" value="WH_DNA-bd_sf"/>
</dbReference>
<dbReference type="AlphaFoldDB" id="A0A1J5T392"/>
<dbReference type="GO" id="GO:0003700">
    <property type="term" value="F:DNA-binding transcription factor activity"/>
    <property type="evidence" value="ECO:0007669"/>
    <property type="project" value="TreeGrafter"/>
</dbReference>
<evidence type="ECO:0000256" key="1">
    <source>
        <dbReference type="ARBA" id="ARBA00023125"/>
    </source>
</evidence>